<keyword evidence="2" id="KW-0813">Transport</keyword>
<organism evidence="11">
    <name type="scientific">Oppiella nova</name>
    <dbReference type="NCBI Taxonomy" id="334625"/>
    <lineage>
        <taxon>Eukaryota</taxon>
        <taxon>Metazoa</taxon>
        <taxon>Ecdysozoa</taxon>
        <taxon>Arthropoda</taxon>
        <taxon>Chelicerata</taxon>
        <taxon>Arachnida</taxon>
        <taxon>Acari</taxon>
        <taxon>Acariformes</taxon>
        <taxon>Sarcoptiformes</taxon>
        <taxon>Oribatida</taxon>
        <taxon>Brachypylina</taxon>
        <taxon>Oppioidea</taxon>
        <taxon>Oppiidae</taxon>
        <taxon>Oppiella</taxon>
    </lineage>
</organism>
<reference evidence="11" key="1">
    <citation type="submission" date="2020-11" db="EMBL/GenBank/DDBJ databases">
        <authorList>
            <person name="Tran Van P."/>
        </authorList>
    </citation>
    <scope>NUCLEOTIDE SEQUENCE</scope>
</reference>
<dbReference type="OrthoDB" id="6513039at2759"/>
<keyword evidence="12" id="KW-1185">Reference proteome</keyword>
<dbReference type="GO" id="GO:0005524">
    <property type="term" value="F:ATP binding"/>
    <property type="evidence" value="ECO:0007669"/>
    <property type="project" value="UniProtKB-KW"/>
</dbReference>
<dbReference type="PROSITE" id="PS50893">
    <property type="entry name" value="ABC_TRANSPORTER_2"/>
    <property type="match status" value="1"/>
</dbReference>
<dbReference type="SMART" id="SM00382">
    <property type="entry name" value="AAA"/>
    <property type="match status" value="1"/>
</dbReference>
<dbReference type="FunFam" id="3.40.50.300:FF:000298">
    <property type="entry name" value="ATP-binding cassette sub-family A member 12"/>
    <property type="match status" value="1"/>
</dbReference>
<dbReference type="InterPro" id="IPR003439">
    <property type="entry name" value="ABC_transporter-like_ATP-bd"/>
</dbReference>
<dbReference type="PANTHER" id="PTHR19229">
    <property type="entry name" value="ATP-BINDING CASSETTE TRANSPORTER SUBFAMILY A ABCA"/>
    <property type="match status" value="1"/>
</dbReference>
<dbReference type="InterPro" id="IPR027417">
    <property type="entry name" value="P-loop_NTPase"/>
</dbReference>
<dbReference type="InterPro" id="IPR017871">
    <property type="entry name" value="ABC_transporter-like_CS"/>
</dbReference>
<evidence type="ECO:0000256" key="4">
    <source>
        <dbReference type="ARBA" id="ARBA00022737"/>
    </source>
</evidence>
<dbReference type="InterPro" id="IPR003593">
    <property type="entry name" value="AAA+_ATPase"/>
</dbReference>
<dbReference type="Pfam" id="PF00005">
    <property type="entry name" value="ABC_tran"/>
    <property type="match status" value="1"/>
</dbReference>
<feature type="transmembrane region" description="Helical" evidence="9">
    <location>
        <begin position="21"/>
        <end position="41"/>
    </location>
</feature>
<feature type="transmembrane region" description="Helical" evidence="9">
    <location>
        <begin position="346"/>
        <end position="362"/>
    </location>
</feature>
<keyword evidence="8 9" id="KW-0472">Membrane</keyword>
<dbReference type="AlphaFoldDB" id="A0A7R9M229"/>
<evidence type="ECO:0000256" key="5">
    <source>
        <dbReference type="ARBA" id="ARBA00022741"/>
    </source>
</evidence>
<dbReference type="GO" id="GO:0140359">
    <property type="term" value="F:ABC-type transporter activity"/>
    <property type="evidence" value="ECO:0007669"/>
    <property type="project" value="InterPro"/>
</dbReference>
<dbReference type="InterPro" id="IPR026082">
    <property type="entry name" value="ABCA"/>
</dbReference>
<keyword evidence="4" id="KW-0677">Repeat</keyword>
<dbReference type="PROSITE" id="PS00211">
    <property type="entry name" value="ABC_TRANSPORTER_1"/>
    <property type="match status" value="1"/>
</dbReference>
<keyword evidence="3 9" id="KW-0812">Transmembrane</keyword>
<evidence type="ECO:0000256" key="8">
    <source>
        <dbReference type="ARBA" id="ARBA00023136"/>
    </source>
</evidence>
<dbReference type="GO" id="GO:0016887">
    <property type="term" value="F:ATP hydrolysis activity"/>
    <property type="evidence" value="ECO:0007669"/>
    <property type="project" value="InterPro"/>
</dbReference>
<dbReference type="SUPFAM" id="SSF52540">
    <property type="entry name" value="P-loop containing nucleoside triphosphate hydrolases"/>
    <property type="match status" value="1"/>
</dbReference>
<keyword evidence="5" id="KW-0547">Nucleotide-binding</keyword>
<feature type="transmembrane region" description="Helical" evidence="9">
    <location>
        <begin position="261"/>
        <end position="281"/>
    </location>
</feature>
<dbReference type="EMBL" id="OC919953">
    <property type="protein sequence ID" value="CAD7652076.1"/>
    <property type="molecule type" value="Genomic_DNA"/>
</dbReference>
<dbReference type="GO" id="GO:0005319">
    <property type="term" value="F:lipid transporter activity"/>
    <property type="evidence" value="ECO:0007669"/>
    <property type="project" value="TreeGrafter"/>
</dbReference>
<dbReference type="CDD" id="cd03263">
    <property type="entry name" value="ABC_subfamily_A"/>
    <property type="match status" value="1"/>
</dbReference>
<evidence type="ECO:0000256" key="2">
    <source>
        <dbReference type="ARBA" id="ARBA00022448"/>
    </source>
</evidence>
<evidence type="ECO:0000313" key="12">
    <source>
        <dbReference type="Proteomes" id="UP000728032"/>
    </source>
</evidence>
<dbReference type="Gene3D" id="3.40.50.300">
    <property type="entry name" value="P-loop containing nucleotide triphosphate hydrolases"/>
    <property type="match status" value="1"/>
</dbReference>
<feature type="transmembrane region" description="Helical" evidence="9">
    <location>
        <begin position="449"/>
        <end position="467"/>
    </location>
</feature>
<dbReference type="EMBL" id="CAJPVJ010005128">
    <property type="protein sequence ID" value="CAG2169263.1"/>
    <property type="molecule type" value="Genomic_DNA"/>
</dbReference>
<gene>
    <name evidence="11" type="ORF">ONB1V03_LOCUS8742</name>
</gene>
<proteinExistence type="predicted"/>
<feature type="transmembrane region" description="Helical" evidence="9">
    <location>
        <begin position="369"/>
        <end position="391"/>
    </location>
</feature>
<feature type="transmembrane region" description="Helical" evidence="9">
    <location>
        <begin position="301"/>
        <end position="326"/>
    </location>
</feature>
<evidence type="ECO:0000259" key="10">
    <source>
        <dbReference type="PROSITE" id="PS50893"/>
    </source>
</evidence>
<feature type="transmembrane region" description="Helical" evidence="9">
    <location>
        <begin position="411"/>
        <end position="437"/>
    </location>
</feature>
<keyword evidence="7 9" id="KW-1133">Transmembrane helix</keyword>
<keyword evidence="6" id="KW-0067">ATP-binding</keyword>
<dbReference type="InterPro" id="IPR013525">
    <property type="entry name" value="ABC2_TM"/>
</dbReference>
<dbReference type="GO" id="GO:0016020">
    <property type="term" value="C:membrane"/>
    <property type="evidence" value="ECO:0007669"/>
    <property type="project" value="UniProtKB-SubCell"/>
</dbReference>
<evidence type="ECO:0000256" key="7">
    <source>
        <dbReference type="ARBA" id="ARBA00022989"/>
    </source>
</evidence>
<dbReference type="Proteomes" id="UP000728032">
    <property type="component" value="Unassembled WGS sequence"/>
</dbReference>
<feature type="domain" description="ABC transporter" evidence="10">
    <location>
        <begin position="522"/>
        <end position="761"/>
    </location>
</feature>
<protein>
    <recommendedName>
        <fullName evidence="10">ABC transporter domain-containing protein</fullName>
    </recommendedName>
</protein>
<evidence type="ECO:0000256" key="9">
    <source>
        <dbReference type="SAM" id="Phobius"/>
    </source>
</evidence>
<evidence type="ECO:0000256" key="3">
    <source>
        <dbReference type="ARBA" id="ARBA00022692"/>
    </source>
</evidence>
<comment type="subcellular location">
    <subcellularLocation>
        <location evidence="1">Membrane</location>
        <topology evidence="1">Multi-pass membrane protein</topology>
    </subcellularLocation>
</comment>
<accession>A0A7R9M229</accession>
<evidence type="ECO:0000313" key="11">
    <source>
        <dbReference type="EMBL" id="CAD7652076.1"/>
    </source>
</evidence>
<evidence type="ECO:0000256" key="1">
    <source>
        <dbReference type="ARBA" id="ARBA00004141"/>
    </source>
</evidence>
<evidence type="ECO:0000256" key="6">
    <source>
        <dbReference type="ARBA" id="ARBA00022840"/>
    </source>
</evidence>
<dbReference type="Pfam" id="PF12698">
    <property type="entry name" value="ABC2_membrane_3"/>
    <property type="match status" value="1"/>
</dbReference>
<name>A0A7R9M229_9ACAR</name>
<dbReference type="PANTHER" id="PTHR19229:SF250">
    <property type="entry name" value="ABC TRANSPORTER DOMAIN-CONTAINING PROTEIN-RELATED"/>
    <property type="match status" value="1"/>
</dbReference>
<sequence>MAFCRQLSALLRKDWIIRVRNPIATVFELFPAVLLALMLAYHTRDERYPYLTTDGTEAADMSRLSSGKSWRSYPFNLAKPIEGVSQIYFTPNNAFTGDLMNTLKTISGWDVVPVENAMKLREIVKQSNTTGNYSNWRKESIGIIFDGSDYKEHRDFKYTLVAESDEAETAMDIENERDDYFGRMHRRFPSLYDDSIVKWVQTVVNEAFLTKVAKDNGANRPAIGRLNFHTFPLPRELYNLSAKDLDYPRGRFSQRVSRGDFISMTIVLGYIVLCPLIVRRVTNEKSNKVKELMRMMGMSEWIFWTSHFINYLIVMSLHAFVFVMIYCYGLPLLGWEGRALLDLQNPVLFFTILFCMAFTTVFNHSVLAVIVMVIAYIIVYGVGMFYLSPMYSQREYDSNNMRLLSSIYPSYAITWSVGLLARWEWCAVTVGFAQLFANTPFIQLRLGEVLAVQILSCFLWALVIWYLDAVWPFQDGVPQSLCFPCQPSYYCPHKSVKNSESTASSAKNENFETQPKDSKVMISLRKISKDFGGGRGVKDMSLDIFSQQITVLLGHNGAGKTTTMNMITGIFPPSSGTVLVNGYDVMTAIREARKSIGLCPQENILFNDLTVAQHLRLYAVLKDFPSDQIKPEIERVLSIIRLNDKKDWKSKSLSGGMKRKLSLGIAIIGGTEVLILDEPTSGMDPEARRAIWDVLQDVRRQKTILLTTHYMEEADVLTISFHDLNVLGDRIAIMSEGVLKCCGSPMYLKKRFGAGYHLRISKSDNYKKEAVDEILKRHLPDSRLQSEINTEIIYSLESENTSKQTDKNVFPKLFDELESRKQAIGLQSFGITVTTMEDVFLKVGSNVEVDHKSTNAANNKKPNEYQNITGLPLIVQSVLQKSRTKCIDIC</sequence>